<sequence length="53" mass="6370">MLFLYGVLTRFMNIDATVPLLRNRELNMFLVVSFFFDQLYLLIDMMVEKNVFS</sequence>
<comment type="caution">
    <text evidence="1">The sequence shown here is derived from an EMBL/GenBank/DDBJ whole genome shotgun (WGS) entry which is preliminary data.</text>
</comment>
<organism evidence="1">
    <name type="scientific">Zea mays</name>
    <name type="common">Maize</name>
    <dbReference type="NCBI Taxonomy" id="4577"/>
    <lineage>
        <taxon>Eukaryota</taxon>
        <taxon>Viridiplantae</taxon>
        <taxon>Streptophyta</taxon>
        <taxon>Embryophyta</taxon>
        <taxon>Tracheophyta</taxon>
        <taxon>Spermatophyta</taxon>
        <taxon>Magnoliopsida</taxon>
        <taxon>Liliopsida</taxon>
        <taxon>Poales</taxon>
        <taxon>Poaceae</taxon>
        <taxon>PACMAD clade</taxon>
        <taxon>Panicoideae</taxon>
        <taxon>Andropogonodae</taxon>
        <taxon>Andropogoneae</taxon>
        <taxon>Tripsacinae</taxon>
        <taxon>Zea</taxon>
    </lineage>
</organism>
<dbReference type="Proteomes" id="UP000251960">
    <property type="component" value="Chromosome 1"/>
</dbReference>
<gene>
    <name evidence="1" type="ORF">Zm00014a_037399</name>
</gene>
<reference evidence="1" key="1">
    <citation type="journal article" date="2018" name="Nat. Genet.">
        <title>Extensive intraspecific gene order and gene structural variations between Mo17 and other maize genomes.</title>
        <authorList>
            <person name="Sun S."/>
            <person name="Zhou Y."/>
            <person name="Chen J."/>
            <person name="Shi J."/>
            <person name="Zhao H."/>
            <person name="Zhao H."/>
            <person name="Song W."/>
            <person name="Zhang M."/>
            <person name="Cui Y."/>
            <person name="Dong X."/>
            <person name="Liu H."/>
            <person name="Ma X."/>
            <person name="Jiao Y."/>
            <person name="Wang B."/>
            <person name="Wei X."/>
            <person name="Stein J.C."/>
            <person name="Glaubitz J.C."/>
            <person name="Lu F."/>
            <person name="Yu G."/>
            <person name="Liang C."/>
            <person name="Fengler K."/>
            <person name="Li B."/>
            <person name="Rafalski A."/>
            <person name="Schnable P.S."/>
            <person name="Ware D.H."/>
            <person name="Buckler E.S."/>
            <person name="Lai J."/>
        </authorList>
    </citation>
    <scope>NUCLEOTIDE SEQUENCE [LARGE SCALE GENOMIC DNA]</scope>
    <source>
        <tissue evidence="1">Seedling</tissue>
    </source>
</reference>
<protein>
    <submittedName>
        <fullName evidence="1">Uncharacterized protein</fullName>
    </submittedName>
</protein>
<name>A0A317YJC1_MAIZE</name>
<dbReference type="EMBL" id="NCVQ01000001">
    <property type="protein sequence ID" value="PWZ57884.1"/>
    <property type="molecule type" value="Genomic_DNA"/>
</dbReference>
<accession>A0A317YJC1</accession>
<dbReference type="AlphaFoldDB" id="A0A317YJC1"/>
<evidence type="ECO:0000313" key="1">
    <source>
        <dbReference type="EMBL" id="PWZ57884.1"/>
    </source>
</evidence>
<proteinExistence type="predicted"/>